<sequence>MIDDVHEPLEQYASYFKTAHVTNTSEFFEDLVRRSGVDENANIQTVGQLRELEAQAAGAGSTNKWWRVLRFVTIMVAVLTALYVVANYSWPWLVVPGIVFAPAIHVLNRVINDSDAQLKRLREACDEKRAVAWGQMAPLNCLFDWDIVAKLMQKTVPRIAFDPYFSNGRMDELRKSFGWADHLGDAHSIVFSHSGVLNGNPFILARTLSHWMGSKTYHGGLDISWTEQYRNSQGKWETRTHHETLRASIERPFPEYENQTFIVYGNEAAPDLVFSRQPSKLSKLEDGLFDKWRTNRAIKKLEAKSRDVGEGKTFTVMSNREFDALFDATDRNHEVQFRLLFTPLAQQEMLKLLKDSQTGFGDTYVFEKTQMINVVEPRHMRRTDISGDPQKFHAYELAHARMFFNGYYNDFFRSFYFGIAPLLAIPLYQQHRPHADIYKDTYSHKPCSWEHEAIANYHGEAVFSHPECVTRNILKTSMQHEADGSQNVRVTASGFGSIGRIHHVSVRGGDGRSHQVPVRWDEYFEVQNSANMLVRETISPGEVSRDAATDGNDVALPPAFLQRGIDAGKAVLRRSIVSAVLPSHG</sequence>
<keyword evidence="2" id="KW-0812">Transmembrane</keyword>
<evidence type="ECO:0000256" key="2">
    <source>
        <dbReference type="SAM" id="Phobius"/>
    </source>
</evidence>
<name>A0A7Y2K0C5_9BURK</name>
<protein>
    <submittedName>
        <fullName evidence="3">Uncharacterized protein</fullName>
    </submittedName>
</protein>
<reference evidence="3 4" key="1">
    <citation type="submission" date="2020-04" db="EMBL/GenBank/DDBJ databases">
        <title>Massilia sp. nov., a cold adapted bacteria isolated from Arctic soil.</title>
        <authorList>
            <person name="Son J."/>
            <person name="Ka J.-O."/>
        </authorList>
    </citation>
    <scope>NUCLEOTIDE SEQUENCE [LARGE SCALE GENOMIC DNA]</scope>
    <source>
        <strain evidence="3 4">ML15P13</strain>
    </source>
</reference>
<comment type="caution">
    <text evidence="3">The sequence shown here is derived from an EMBL/GenBank/DDBJ whole genome shotgun (WGS) entry which is preliminary data.</text>
</comment>
<keyword evidence="4" id="KW-1185">Reference proteome</keyword>
<accession>A0A7Y2K0C5</accession>
<keyword evidence="2" id="KW-1133">Transmembrane helix</keyword>
<evidence type="ECO:0000313" key="4">
    <source>
        <dbReference type="Proteomes" id="UP000533905"/>
    </source>
</evidence>
<dbReference type="RefSeq" id="WP_171084562.1">
    <property type="nucleotide sequence ID" value="NZ_JABAIV010000003.1"/>
</dbReference>
<dbReference type="EMBL" id="JABAIV010000003">
    <property type="protein sequence ID" value="NNG23733.1"/>
    <property type="molecule type" value="Genomic_DNA"/>
</dbReference>
<dbReference type="AlphaFoldDB" id="A0A7Y2K0C5"/>
<feature type="coiled-coil region" evidence="1">
    <location>
        <begin position="104"/>
        <end position="131"/>
    </location>
</feature>
<dbReference type="NCBIfam" id="NF046000">
    <property type="entry name" value="MAG1210_fam"/>
    <property type="match status" value="1"/>
</dbReference>
<feature type="transmembrane region" description="Helical" evidence="2">
    <location>
        <begin position="68"/>
        <end position="86"/>
    </location>
</feature>
<keyword evidence="2" id="KW-0472">Membrane</keyword>
<gene>
    <name evidence="3" type="ORF">HGB41_12085</name>
</gene>
<evidence type="ECO:0000256" key="1">
    <source>
        <dbReference type="SAM" id="Coils"/>
    </source>
</evidence>
<organism evidence="3 4">
    <name type="scientific">Telluria aromaticivorans</name>
    <dbReference type="NCBI Taxonomy" id="2725995"/>
    <lineage>
        <taxon>Bacteria</taxon>
        <taxon>Pseudomonadati</taxon>
        <taxon>Pseudomonadota</taxon>
        <taxon>Betaproteobacteria</taxon>
        <taxon>Burkholderiales</taxon>
        <taxon>Oxalobacteraceae</taxon>
        <taxon>Telluria group</taxon>
        <taxon>Telluria</taxon>
    </lineage>
</organism>
<evidence type="ECO:0000313" key="3">
    <source>
        <dbReference type="EMBL" id="NNG23733.1"/>
    </source>
</evidence>
<proteinExistence type="predicted"/>
<dbReference type="Proteomes" id="UP000533905">
    <property type="component" value="Unassembled WGS sequence"/>
</dbReference>
<keyword evidence="1" id="KW-0175">Coiled coil</keyword>